<protein>
    <submittedName>
        <fullName evidence="1">Uncharacterized protein</fullName>
    </submittedName>
</protein>
<dbReference type="EMBL" id="ABCS01000007">
    <property type="protein sequence ID" value="EDM80899.1"/>
    <property type="molecule type" value="Genomic_DNA"/>
</dbReference>
<evidence type="ECO:0000313" key="1">
    <source>
        <dbReference type="EMBL" id="EDM80899.1"/>
    </source>
</evidence>
<proteinExistence type="predicted"/>
<comment type="caution">
    <text evidence="1">The sequence shown here is derived from an EMBL/GenBank/DDBJ whole genome shotgun (WGS) entry which is preliminary data.</text>
</comment>
<evidence type="ECO:0000313" key="2">
    <source>
        <dbReference type="Proteomes" id="UP000005801"/>
    </source>
</evidence>
<keyword evidence="2" id="KW-1185">Reference proteome</keyword>
<dbReference type="OrthoDB" id="980444at2"/>
<gene>
    <name evidence="1" type="ORF">PPSIR1_28353</name>
</gene>
<dbReference type="RefSeq" id="WP_006969992.1">
    <property type="nucleotide sequence ID" value="NZ_ABCS01000007.1"/>
</dbReference>
<dbReference type="AlphaFoldDB" id="A6FZU3"/>
<reference evidence="1 2" key="1">
    <citation type="submission" date="2007-06" db="EMBL/GenBank/DDBJ databases">
        <authorList>
            <person name="Shimkets L."/>
            <person name="Ferriera S."/>
            <person name="Johnson J."/>
            <person name="Kravitz S."/>
            <person name="Beeson K."/>
            <person name="Sutton G."/>
            <person name="Rogers Y.-H."/>
            <person name="Friedman R."/>
            <person name="Frazier M."/>
            <person name="Venter J.C."/>
        </authorList>
    </citation>
    <scope>NUCLEOTIDE SEQUENCE [LARGE SCALE GENOMIC DNA]</scope>
    <source>
        <strain evidence="1 2">SIR-1</strain>
    </source>
</reference>
<dbReference type="Proteomes" id="UP000005801">
    <property type="component" value="Unassembled WGS sequence"/>
</dbReference>
<accession>A6FZU3</accession>
<name>A6FZU3_9BACT</name>
<organism evidence="1 2">
    <name type="scientific">Plesiocystis pacifica SIR-1</name>
    <dbReference type="NCBI Taxonomy" id="391625"/>
    <lineage>
        <taxon>Bacteria</taxon>
        <taxon>Pseudomonadati</taxon>
        <taxon>Myxococcota</taxon>
        <taxon>Polyangia</taxon>
        <taxon>Nannocystales</taxon>
        <taxon>Nannocystaceae</taxon>
        <taxon>Plesiocystis</taxon>
    </lineage>
</organism>
<sequence>MQVSGHVIRSRYMYVRQAGDEAYQKILAELGPAGKDMMDGGPLETVWYPFDVFVELNVAVDKVLGRGDMQLVEELGRFSCEHNLTGIYRIFFRFGNLNFLLDRAAKAWHSQFDFGTMTVHRDPNDRHRVTLKLAEVPKPHRALYLGIKGWAMRATELTGSEIVDFVDGYSDDPNEAMTWGFEYL</sequence>